<dbReference type="Pfam" id="PF07686">
    <property type="entry name" value="V-set"/>
    <property type="match status" value="1"/>
</dbReference>
<dbReference type="InterPro" id="IPR007110">
    <property type="entry name" value="Ig-like_dom"/>
</dbReference>
<dbReference type="Ensembl" id="ENSCCRT00010126795.1">
    <property type="protein sequence ID" value="ENSCCRP00010114027.1"/>
    <property type="gene ID" value="ENSCCRG00010050163.1"/>
</dbReference>
<dbReference type="AlphaFoldDB" id="A0A8C1PXZ0"/>
<protein>
    <recommendedName>
        <fullName evidence="3">Ig-like domain-containing protein</fullName>
    </recommendedName>
</protein>
<feature type="transmembrane region" description="Helical" evidence="1">
    <location>
        <begin position="326"/>
        <end position="346"/>
    </location>
</feature>
<keyword evidence="1" id="KW-0472">Membrane</keyword>
<dbReference type="InterPro" id="IPR013783">
    <property type="entry name" value="Ig-like_fold"/>
</dbReference>
<feature type="domain" description="Ig-like" evidence="3">
    <location>
        <begin position="234"/>
        <end position="315"/>
    </location>
</feature>
<feature type="chain" id="PRO_5044676234" description="Ig-like domain-containing protein" evidence="2">
    <location>
        <begin position="19"/>
        <end position="369"/>
    </location>
</feature>
<dbReference type="PANTHER" id="PTHR21063">
    <property type="entry name" value="LFA-3"/>
    <property type="match status" value="1"/>
</dbReference>
<dbReference type="InterPro" id="IPR013106">
    <property type="entry name" value="Ig_V-set"/>
</dbReference>
<evidence type="ECO:0000256" key="1">
    <source>
        <dbReference type="SAM" id="Phobius"/>
    </source>
</evidence>
<keyword evidence="5" id="KW-1185">Reference proteome</keyword>
<dbReference type="SUPFAM" id="SSF48726">
    <property type="entry name" value="Immunoglobulin"/>
    <property type="match status" value="3"/>
</dbReference>
<feature type="domain" description="Ig-like" evidence="3">
    <location>
        <begin position="126"/>
        <end position="228"/>
    </location>
</feature>
<dbReference type="Proteomes" id="UP000694427">
    <property type="component" value="Unplaced"/>
</dbReference>
<dbReference type="SMART" id="SM00409">
    <property type="entry name" value="IG"/>
    <property type="match status" value="2"/>
</dbReference>
<reference evidence="4" key="1">
    <citation type="submission" date="2025-05" db="UniProtKB">
        <authorList>
            <consortium name="Ensembl"/>
        </authorList>
    </citation>
    <scope>IDENTIFICATION</scope>
</reference>
<dbReference type="InterPro" id="IPR036179">
    <property type="entry name" value="Ig-like_dom_sf"/>
</dbReference>
<evidence type="ECO:0000313" key="5">
    <source>
        <dbReference type="Proteomes" id="UP000694427"/>
    </source>
</evidence>
<name>A0A8C1PXZ0_CYPCA</name>
<evidence type="ECO:0000256" key="2">
    <source>
        <dbReference type="SAM" id="SignalP"/>
    </source>
</evidence>
<dbReference type="Ensembl" id="ENSCCRT00010126798.1">
    <property type="protein sequence ID" value="ENSCCRP00010114030.1"/>
    <property type="gene ID" value="ENSCCRG00010050163.1"/>
</dbReference>
<dbReference type="PANTHER" id="PTHR21063:SF4">
    <property type="entry name" value="CD48 ANTIGEN-RELATED"/>
    <property type="match status" value="1"/>
</dbReference>
<proteinExistence type="predicted"/>
<feature type="signal peptide" evidence="2">
    <location>
        <begin position="1"/>
        <end position="18"/>
    </location>
</feature>
<dbReference type="CDD" id="cd00096">
    <property type="entry name" value="Ig"/>
    <property type="match status" value="1"/>
</dbReference>
<dbReference type="PROSITE" id="PS50835">
    <property type="entry name" value="IG_LIKE"/>
    <property type="match status" value="3"/>
</dbReference>
<sequence length="369" mass="41717">MSVYVLWVLCIEAVGTKTASVKNRDPSIHMSDLLHLKITRHFPHCSPSDSMCVLKCSASRVQEANLTWFKEKQVCSQVRVFNSNPDPSLSLYVKYQDKSNYSCVLNNQTSSKTLYANIPQLCKPCPDKTQTALTVKEGDSVTLHTDLKDIQEDIFIRWFFGPNETLIVEISKNYVQICVDGELKGRLLVDSQTGDLTITNTSKTDSGIFKLQINNEFRTCWSFSVTVSDPLPSPQISSQSKHCPSSGSKCVVECFVENVKSKATLSWYKGNSSLSSINVLGLNYLCLNLDYNNNGNYSCVISNSLINETKYLIISEVCSEKSDNTWKIVLGVALFVLVALVVIYFYKRKRRRQEGKYYLQLIYEPFVEN</sequence>
<dbReference type="Gene3D" id="2.60.40.10">
    <property type="entry name" value="Immunoglobulins"/>
    <property type="match status" value="3"/>
</dbReference>
<organism evidence="4 5">
    <name type="scientific">Cyprinus carpio</name>
    <name type="common">Common carp</name>
    <dbReference type="NCBI Taxonomy" id="7962"/>
    <lineage>
        <taxon>Eukaryota</taxon>
        <taxon>Metazoa</taxon>
        <taxon>Chordata</taxon>
        <taxon>Craniata</taxon>
        <taxon>Vertebrata</taxon>
        <taxon>Euteleostomi</taxon>
        <taxon>Actinopterygii</taxon>
        <taxon>Neopterygii</taxon>
        <taxon>Teleostei</taxon>
        <taxon>Ostariophysi</taxon>
        <taxon>Cypriniformes</taxon>
        <taxon>Cyprinidae</taxon>
        <taxon>Cyprininae</taxon>
        <taxon>Cyprinus</taxon>
    </lineage>
</organism>
<evidence type="ECO:0000259" key="3">
    <source>
        <dbReference type="PROSITE" id="PS50835"/>
    </source>
</evidence>
<keyword evidence="1" id="KW-1133">Transmembrane helix</keyword>
<keyword evidence="1" id="KW-0812">Transmembrane</keyword>
<dbReference type="InterPro" id="IPR003599">
    <property type="entry name" value="Ig_sub"/>
</dbReference>
<accession>A0A8C1PXZ0</accession>
<feature type="domain" description="Ig-like" evidence="3">
    <location>
        <begin position="26"/>
        <end position="115"/>
    </location>
</feature>
<evidence type="ECO:0000313" key="4">
    <source>
        <dbReference type="Ensembl" id="ENSCCRP00010114030.1"/>
    </source>
</evidence>
<keyword evidence="2" id="KW-0732">Signal</keyword>